<evidence type="ECO:0000259" key="8">
    <source>
        <dbReference type="Pfam" id="PF04290"/>
    </source>
</evidence>
<organism evidence="9 10">
    <name type="scientific">Halobellus rubicundus</name>
    <dbReference type="NCBI Taxonomy" id="2996466"/>
    <lineage>
        <taxon>Archaea</taxon>
        <taxon>Methanobacteriati</taxon>
        <taxon>Methanobacteriota</taxon>
        <taxon>Stenosarchaea group</taxon>
        <taxon>Halobacteria</taxon>
        <taxon>Halobacteriales</taxon>
        <taxon>Haloferacaceae</taxon>
        <taxon>Halobellus</taxon>
    </lineage>
</organism>
<comment type="caution">
    <text evidence="9">The sequence shown here is derived from an EMBL/GenBank/DDBJ whole genome shotgun (WGS) entry which is preliminary data.</text>
</comment>
<keyword evidence="2" id="KW-0813">Transport</keyword>
<dbReference type="Pfam" id="PF04290">
    <property type="entry name" value="DctQ"/>
    <property type="match status" value="1"/>
</dbReference>
<reference evidence="9 10" key="1">
    <citation type="submission" date="2024-08" db="EMBL/GenBank/DDBJ databases">
        <title>Halobellus sp. MBLA0158 whole genome sequence.</title>
        <authorList>
            <person name="Hwang C.Y."/>
            <person name="Cho E.-S."/>
            <person name="Seo M.-J."/>
        </authorList>
    </citation>
    <scope>NUCLEOTIDE SEQUENCE [LARGE SCALE GENOMIC DNA]</scope>
    <source>
        <strain evidence="9 10">MBLA0158</strain>
    </source>
</reference>
<feature type="transmembrane region" description="Helical" evidence="7">
    <location>
        <begin position="46"/>
        <end position="63"/>
    </location>
</feature>
<accession>A0ABD5M9V2</accession>
<comment type="subcellular location">
    <subcellularLocation>
        <location evidence="1">Cell membrane</location>
        <topology evidence="1">Multi-pass membrane protein</topology>
    </subcellularLocation>
</comment>
<dbReference type="EMBL" id="JBGNYA010000001">
    <property type="protein sequence ID" value="MFA1610663.1"/>
    <property type="molecule type" value="Genomic_DNA"/>
</dbReference>
<evidence type="ECO:0000313" key="10">
    <source>
        <dbReference type="Proteomes" id="UP001570511"/>
    </source>
</evidence>
<feature type="domain" description="Tripartite ATP-independent periplasmic transporters DctQ component" evidence="8">
    <location>
        <begin position="21"/>
        <end position="150"/>
    </location>
</feature>
<keyword evidence="10" id="KW-1185">Reference proteome</keyword>
<evidence type="ECO:0000256" key="3">
    <source>
        <dbReference type="ARBA" id="ARBA00022475"/>
    </source>
</evidence>
<dbReference type="GO" id="GO:0005886">
    <property type="term" value="C:plasma membrane"/>
    <property type="evidence" value="ECO:0007669"/>
    <property type="project" value="UniProtKB-SubCell"/>
</dbReference>
<protein>
    <submittedName>
        <fullName evidence="9">TRAP transporter small permease subunit</fullName>
    </submittedName>
</protein>
<evidence type="ECO:0000256" key="5">
    <source>
        <dbReference type="ARBA" id="ARBA00022989"/>
    </source>
</evidence>
<evidence type="ECO:0000256" key="2">
    <source>
        <dbReference type="ARBA" id="ARBA00022448"/>
    </source>
</evidence>
<keyword evidence="6 7" id="KW-0472">Membrane</keyword>
<evidence type="ECO:0000256" key="4">
    <source>
        <dbReference type="ARBA" id="ARBA00022692"/>
    </source>
</evidence>
<keyword evidence="3" id="KW-1003">Cell membrane</keyword>
<dbReference type="Proteomes" id="UP001570511">
    <property type="component" value="Unassembled WGS sequence"/>
</dbReference>
<feature type="transmembrane region" description="Helical" evidence="7">
    <location>
        <begin position="125"/>
        <end position="143"/>
    </location>
</feature>
<sequence length="157" mass="17502">MGTDWFDRITVAIGVLLLHVMLVVGVVQVLSRYVSFPIDLYWTYEVARTTLALLSILAIPYLFKNNADISFLPVLRRITDRTDQLLLVRNVLMGGLSVVLVWSAYVAAQTAGDTGLPLISWFKVGWGYLFFGVSAAVLLVAVLDDTRRRLGEIREGI</sequence>
<dbReference type="RefSeq" id="WP_372388355.1">
    <property type="nucleotide sequence ID" value="NZ_JBGNYA010000001.1"/>
</dbReference>
<evidence type="ECO:0000313" key="9">
    <source>
        <dbReference type="EMBL" id="MFA1610663.1"/>
    </source>
</evidence>
<keyword evidence="4 7" id="KW-0812">Transmembrane</keyword>
<proteinExistence type="predicted"/>
<evidence type="ECO:0000256" key="6">
    <source>
        <dbReference type="ARBA" id="ARBA00023136"/>
    </source>
</evidence>
<gene>
    <name evidence="9" type="ORF">OS889_06535</name>
</gene>
<keyword evidence="5 7" id="KW-1133">Transmembrane helix</keyword>
<dbReference type="InterPro" id="IPR055348">
    <property type="entry name" value="DctQ"/>
</dbReference>
<feature type="transmembrane region" description="Helical" evidence="7">
    <location>
        <begin position="12"/>
        <end position="34"/>
    </location>
</feature>
<evidence type="ECO:0000256" key="1">
    <source>
        <dbReference type="ARBA" id="ARBA00004651"/>
    </source>
</evidence>
<evidence type="ECO:0000256" key="7">
    <source>
        <dbReference type="SAM" id="Phobius"/>
    </source>
</evidence>
<dbReference type="AlphaFoldDB" id="A0ABD5M9V2"/>
<name>A0ABD5M9V2_9EURY</name>
<feature type="transmembrane region" description="Helical" evidence="7">
    <location>
        <begin position="84"/>
        <end position="105"/>
    </location>
</feature>